<dbReference type="Pfam" id="PF00108">
    <property type="entry name" value="Thiolase_N"/>
    <property type="match status" value="1"/>
</dbReference>
<dbReference type="AlphaFoldDB" id="A0A7R8WW02"/>
<accession>A0A7R8WW02</accession>
<dbReference type="PROSITE" id="PS00098">
    <property type="entry name" value="THIOLASE_1"/>
    <property type="match status" value="1"/>
</dbReference>
<dbReference type="CDD" id="cd00751">
    <property type="entry name" value="thiolase"/>
    <property type="match status" value="1"/>
</dbReference>
<dbReference type="PANTHER" id="PTHR18919">
    <property type="entry name" value="ACETYL-COA C-ACYLTRANSFERASE"/>
    <property type="match status" value="1"/>
</dbReference>
<dbReference type="NCBIfam" id="TIGR01930">
    <property type="entry name" value="AcCoA-C-Actrans"/>
    <property type="match status" value="1"/>
</dbReference>
<evidence type="ECO:0000256" key="3">
    <source>
        <dbReference type="ARBA" id="ARBA00023315"/>
    </source>
</evidence>
<organism evidence="4">
    <name type="scientific">Cyprideis torosa</name>
    <dbReference type="NCBI Taxonomy" id="163714"/>
    <lineage>
        <taxon>Eukaryota</taxon>
        <taxon>Metazoa</taxon>
        <taxon>Ecdysozoa</taxon>
        <taxon>Arthropoda</taxon>
        <taxon>Crustacea</taxon>
        <taxon>Oligostraca</taxon>
        <taxon>Ostracoda</taxon>
        <taxon>Podocopa</taxon>
        <taxon>Podocopida</taxon>
        <taxon>Cytherocopina</taxon>
        <taxon>Cytheroidea</taxon>
        <taxon>Cytherideidae</taxon>
        <taxon>Cyprideis</taxon>
    </lineage>
</organism>
<evidence type="ECO:0000256" key="1">
    <source>
        <dbReference type="ARBA" id="ARBA00010982"/>
    </source>
</evidence>
<protein>
    <submittedName>
        <fullName evidence="4">Uncharacterized protein</fullName>
    </submittedName>
</protein>
<dbReference type="InterPro" id="IPR016039">
    <property type="entry name" value="Thiolase-like"/>
</dbReference>
<keyword evidence="2" id="KW-0808">Transferase</keyword>
<reference evidence="4" key="1">
    <citation type="submission" date="2020-11" db="EMBL/GenBank/DDBJ databases">
        <authorList>
            <person name="Tran Van P."/>
        </authorList>
    </citation>
    <scope>NUCLEOTIDE SEQUENCE</scope>
</reference>
<dbReference type="Gene3D" id="3.40.47.10">
    <property type="match status" value="1"/>
</dbReference>
<dbReference type="SUPFAM" id="SSF53901">
    <property type="entry name" value="Thiolase-like"/>
    <property type="match status" value="1"/>
</dbReference>
<evidence type="ECO:0000256" key="2">
    <source>
        <dbReference type="ARBA" id="ARBA00022679"/>
    </source>
</evidence>
<comment type="similarity">
    <text evidence="1">Belongs to the thiolase-like superfamily. Thiolase family.</text>
</comment>
<dbReference type="InterPro" id="IPR002155">
    <property type="entry name" value="Thiolase"/>
</dbReference>
<keyword evidence="3" id="KW-0012">Acyltransferase</keyword>
<feature type="non-terminal residue" evidence="4">
    <location>
        <position position="1"/>
    </location>
</feature>
<feature type="non-terminal residue" evidence="4">
    <location>
        <position position="227"/>
    </location>
</feature>
<dbReference type="OrthoDB" id="5404651at2759"/>
<dbReference type="GO" id="GO:0016747">
    <property type="term" value="F:acyltransferase activity, transferring groups other than amino-acyl groups"/>
    <property type="evidence" value="ECO:0007669"/>
    <property type="project" value="InterPro"/>
</dbReference>
<dbReference type="EMBL" id="OB719432">
    <property type="protein sequence ID" value="CAD7239233.1"/>
    <property type="molecule type" value="Genomic_DNA"/>
</dbReference>
<dbReference type="InterPro" id="IPR020615">
    <property type="entry name" value="Thiolase_acyl_enz_int_AS"/>
</dbReference>
<dbReference type="PANTHER" id="PTHR18919:SF107">
    <property type="entry name" value="ACETYL-COA ACETYLTRANSFERASE, CYTOSOLIC"/>
    <property type="match status" value="1"/>
</dbReference>
<evidence type="ECO:0000313" key="4">
    <source>
        <dbReference type="EMBL" id="CAD7239233.1"/>
    </source>
</evidence>
<sequence>SAVRTAIGSFGGAFKSLSAVALGEICAKAALEKAGIQKDQVGQVILGNVLNAGLGQNVARQISVGAGIPFQTPAMTVNLVCGSGLKTVALAAQAVRSGDADIILCGGTESMSNAAYTLDSNRWGCRMGHTTLNDTMISDGLTDAFNHYHMGITAENIAEKWNISREEQDAFAVASQNKAEAAQTSGRFKDEIVPVNVIGRRKNDLVVDQDEFIRHGVTIEGMSKLRP</sequence>
<gene>
    <name evidence="4" type="ORF">CTOB1V02_LOCUS17048</name>
</gene>
<proteinExistence type="inferred from homology"/>
<dbReference type="InterPro" id="IPR020616">
    <property type="entry name" value="Thiolase_N"/>
</dbReference>
<name>A0A7R8WW02_9CRUS</name>